<dbReference type="GeneID" id="25915426"/>
<feature type="non-terminal residue" evidence="1">
    <location>
        <position position="1"/>
    </location>
</feature>
<dbReference type="AlphaFoldDB" id="A0A0L0F7G0"/>
<proteinExistence type="predicted"/>
<evidence type="ECO:0000313" key="2">
    <source>
        <dbReference type="Proteomes" id="UP000054560"/>
    </source>
</evidence>
<sequence>VRYTGVCQLLGQSGSAVQYYGLGCQKLLLRANKGSQSVAFGVWGGPRERKFGTCLTYCQWCHRITVYRWFYYRQ</sequence>
<reference evidence="1 2" key="1">
    <citation type="submission" date="2011-02" db="EMBL/GenBank/DDBJ databases">
        <title>The Genome Sequence of Sphaeroforma arctica JP610.</title>
        <authorList>
            <consortium name="The Broad Institute Genome Sequencing Platform"/>
            <person name="Russ C."/>
            <person name="Cuomo C."/>
            <person name="Young S.K."/>
            <person name="Zeng Q."/>
            <person name="Gargeya S."/>
            <person name="Alvarado L."/>
            <person name="Berlin A."/>
            <person name="Chapman S.B."/>
            <person name="Chen Z."/>
            <person name="Freedman E."/>
            <person name="Gellesch M."/>
            <person name="Goldberg J."/>
            <person name="Griggs A."/>
            <person name="Gujja S."/>
            <person name="Heilman E."/>
            <person name="Heiman D."/>
            <person name="Howarth C."/>
            <person name="Mehta T."/>
            <person name="Neiman D."/>
            <person name="Pearson M."/>
            <person name="Roberts A."/>
            <person name="Saif S."/>
            <person name="Shea T."/>
            <person name="Shenoy N."/>
            <person name="Sisk P."/>
            <person name="Stolte C."/>
            <person name="Sykes S."/>
            <person name="White J."/>
            <person name="Yandava C."/>
            <person name="Burger G."/>
            <person name="Gray M.W."/>
            <person name="Holland P.W.H."/>
            <person name="King N."/>
            <person name="Lang F.B.F."/>
            <person name="Roger A.J."/>
            <person name="Ruiz-Trillo I."/>
            <person name="Haas B."/>
            <person name="Nusbaum C."/>
            <person name="Birren B."/>
        </authorList>
    </citation>
    <scope>NUCLEOTIDE SEQUENCE [LARGE SCALE GENOMIC DNA]</scope>
    <source>
        <strain evidence="1 2">JP610</strain>
    </source>
</reference>
<dbReference type="RefSeq" id="XP_014146423.1">
    <property type="nucleotide sequence ID" value="XM_014290948.1"/>
</dbReference>
<protein>
    <submittedName>
        <fullName evidence="1">Uncharacterized protein</fullName>
    </submittedName>
</protein>
<keyword evidence="2" id="KW-1185">Reference proteome</keyword>
<dbReference type="Proteomes" id="UP000054560">
    <property type="component" value="Unassembled WGS sequence"/>
</dbReference>
<gene>
    <name evidence="1" type="ORF">SARC_14922</name>
</gene>
<feature type="non-terminal residue" evidence="1">
    <location>
        <position position="74"/>
    </location>
</feature>
<dbReference type="EMBL" id="KQ246904">
    <property type="protein sequence ID" value="KNC72521.1"/>
    <property type="molecule type" value="Genomic_DNA"/>
</dbReference>
<evidence type="ECO:0000313" key="1">
    <source>
        <dbReference type="EMBL" id="KNC72521.1"/>
    </source>
</evidence>
<name>A0A0L0F7G0_9EUKA</name>
<accession>A0A0L0F7G0</accession>
<organism evidence="1 2">
    <name type="scientific">Sphaeroforma arctica JP610</name>
    <dbReference type="NCBI Taxonomy" id="667725"/>
    <lineage>
        <taxon>Eukaryota</taxon>
        <taxon>Ichthyosporea</taxon>
        <taxon>Ichthyophonida</taxon>
        <taxon>Sphaeroforma</taxon>
    </lineage>
</organism>